<dbReference type="InterPro" id="IPR008323">
    <property type="entry name" value="UCP033563"/>
</dbReference>
<feature type="compositionally biased region" description="Low complexity" evidence="1">
    <location>
        <begin position="262"/>
        <end position="273"/>
    </location>
</feature>
<reference evidence="2" key="1">
    <citation type="submission" date="2022-03" db="EMBL/GenBank/DDBJ databases">
        <authorList>
            <person name="Santos J.D.N."/>
            <person name="Kallscheuer N."/>
            <person name="Jogler C."/>
            <person name="Lage O.M."/>
        </authorList>
    </citation>
    <scope>NUCLEOTIDE SEQUENCE</scope>
    <source>
        <strain evidence="2">M600PL45_2</strain>
    </source>
</reference>
<evidence type="ECO:0000313" key="2">
    <source>
        <dbReference type="EMBL" id="MCH6159534.1"/>
    </source>
</evidence>
<name>A0ABS9STC8_9ACTN</name>
<gene>
    <name evidence="2" type="ORF">MMA15_03610</name>
</gene>
<protein>
    <submittedName>
        <fullName evidence="2">DUF1015 domain-containing protein</fullName>
    </submittedName>
</protein>
<comment type="caution">
    <text evidence="2">The sequence shown here is derived from an EMBL/GenBank/DDBJ whole genome shotgun (WGS) entry which is preliminary data.</text>
</comment>
<reference evidence="2" key="2">
    <citation type="journal article" date="2023" name="Int. J. Syst. Evol. Microbiol.">
        <title>Streptomyces marispadix sp. nov., isolated from marine beach sediment of the Northern Coast of Portugal.</title>
        <authorList>
            <person name="dos Santos J.D.N."/>
            <person name="Vitorino I.R."/>
            <person name="Kallscheuer N."/>
            <person name="Srivastava A."/>
            <person name="Krautwurst S."/>
            <person name="Marz M."/>
            <person name="Jogler C."/>
            <person name="Lobo Da Cunha A."/>
            <person name="Catita J."/>
            <person name="Goncalves H."/>
            <person name="Gonzalez I."/>
            <person name="Reyes F."/>
            <person name="Lage O.M."/>
        </authorList>
    </citation>
    <scope>NUCLEOTIDE SEQUENCE</scope>
    <source>
        <strain evidence="2">M600PL45_2</strain>
    </source>
</reference>
<evidence type="ECO:0000313" key="3">
    <source>
        <dbReference type="Proteomes" id="UP001166784"/>
    </source>
</evidence>
<dbReference type="PANTHER" id="PTHR36454">
    <property type="entry name" value="LMO2823 PROTEIN"/>
    <property type="match status" value="1"/>
</dbReference>
<dbReference type="Pfam" id="PF06245">
    <property type="entry name" value="DUF1015"/>
    <property type="match status" value="1"/>
</dbReference>
<sequence length="497" mass="53689">MTHDGLRLKPFRGLRYAPGKVGSLSAVTSPPYDVVVRPDELRDLETSDPYNIVRLILPQAAGAAERQAKAAATLRTWRAEGVLEQDPRPALYVYEQRRGGLLQRGIIGALRLSPPEEGVVLPHEDVMDDVVEDRAALMRATGANLEPLLLSYRGDGTVTGAAAVVERAVGRTPLLSTTTEDGFCHKLWPVTDSAELAEIDADLGGRDALIADGHHRWATYLRLRAEHRDARAREDEHGNAAGSLPDGRTESANRADAEATAPDGGPDPASSSDPPEPYDPSGRDSPWDYGLVLLVDTVRHPLLVQAIHRVLPRLPLQRALDAVESEAAFDVRAVETRSLPQALQILDDAPGNAFLLTDGTGAFHLLQARSSGLSAQSPDTEHPDAGRPYAEHPYSERPYAGQPAAWRHLDAAVLHSVLLDEVWRVPDRPEDISYIHDATAAAGKAAQTGGTAVLMRPVSEETVRELAEQGVMMPRKSTSFGPKPATGLVLRTLEDNA</sequence>
<dbReference type="PANTHER" id="PTHR36454:SF1">
    <property type="entry name" value="DUF1015 DOMAIN-CONTAINING PROTEIN"/>
    <property type="match status" value="1"/>
</dbReference>
<feature type="compositionally biased region" description="Basic and acidic residues" evidence="1">
    <location>
        <begin position="247"/>
        <end position="257"/>
    </location>
</feature>
<feature type="region of interest" description="Disordered" evidence="1">
    <location>
        <begin position="231"/>
        <end position="284"/>
    </location>
</feature>
<evidence type="ECO:0000256" key="1">
    <source>
        <dbReference type="SAM" id="MobiDB-lite"/>
    </source>
</evidence>
<accession>A0ABS9STC8</accession>
<organism evidence="2 3">
    <name type="scientific">Streptomyces marispadix</name>
    <dbReference type="NCBI Taxonomy" id="2922868"/>
    <lineage>
        <taxon>Bacteria</taxon>
        <taxon>Bacillati</taxon>
        <taxon>Actinomycetota</taxon>
        <taxon>Actinomycetes</taxon>
        <taxon>Kitasatosporales</taxon>
        <taxon>Streptomycetaceae</taxon>
        <taxon>Streptomyces</taxon>
    </lineage>
</organism>
<dbReference type="EMBL" id="JAKWJU010000002">
    <property type="protein sequence ID" value="MCH6159534.1"/>
    <property type="molecule type" value="Genomic_DNA"/>
</dbReference>
<dbReference type="RefSeq" id="WP_241057463.1">
    <property type="nucleotide sequence ID" value="NZ_JAKWJU010000002.1"/>
</dbReference>
<keyword evidence="3" id="KW-1185">Reference proteome</keyword>
<proteinExistence type="predicted"/>
<dbReference type="Proteomes" id="UP001166784">
    <property type="component" value="Unassembled WGS sequence"/>
</dbReference>